<evidence type="ECO:0000256" key="2">
    <source>
        <dbReference type="ARBA" id="ARBA00022980"/>
    </source>
</evidence>
<organism evidence="4 5">
    <name type="scientific">Arabis alpina</name>
    <name type="common">Alpine rock-cress</name>
    <dbReference type="NCBI Taxonomy" id="50452"/>
    <lineage>
        <taxon>Eukaryota</taxon>
        <taxon>Viridiplantae</taxon>
        <taxon>Streptophyta</taxon>
        <taxon>Embryophyta</taxon>
        <taxon>Tracheophyta</taxon>
        <taxon>Spermatophyta</taxon>
        <taxon>Magnoliopsida</taxon>
        <taxon>eudicotyledons</taxon>
        <taxon>Gunneridae</taxon>
        <taxon>Pentapetalae</taxon>
        <taxon>rosids</taxon>
        <taxon>malvids</taxon>
        <taxon>Brassicales</taxon>
        <taxon>Brassicaceae</taxon>
        <taxon>Arabideae</taxon>
        <taxon>Arabis</taxon>
    </lineage>
</organism>
<keyword evidence="3" id="KW-0687">Ribonucleoprotein</keyword>
<dbReference type="OrthoDB" id="432645at2759"/>
<accession>A0A087G1H5</accession>
<dbReference type="Gene3D" id="2.30.30.790">
    <property type="match status" value="1"/>
</dbReference>
<dbReference type="Gramene" id="KFK23727">
    <property type="protein sequence ID" value="KFK23727"/>
    <property type="gene ID" value="AALP_AAs71812U000100"/>
</dbReference>
<dbReference type="GO" id="GO:0003735">
    <property type="term" value="F:structural constituent of ribosome"/>
    <property type="evidence" value="ECO:0007669"/>
    <property type="project" value="InterPro"/>
</dbReference>
<name>A0A087G1H5_ARAAL</name>
<dbReference type="AlphaFoldDB" id="A0A087G1H5"/>
<dbReference type="EMBL" id="KL975964">
    <property type="protein sequence ID" value="KFK23727.1"/>
    <property type="molecule type" value="Genomic_DNA"/>
</dbReference>
<dbReference type="GO" id="GO:1990904">
    <property type="term" value="C:ribonucleoprotein complex"/>
    <property type="evidence" value="ECO:0007669"/>
    <property type="project" value="UniProtKB-KW"/>
</dbReference>
<dbReference type="InterPro" id="IPR008991">
    <property type="entry name" value="Translation_prot_SH3-like_sf"/>
</dbReference>
<sequence length="147" mass="17412">MEIVTVYHSNFAPYSPNIKEIKVVSHRKVRKARLYYLRDKLPRLSTFKIQKQKKKTWREVFHIQGLYMDLMKRSSREELPRASSIPCMDFVRTPSLLTTHTIIVIHSSSTFAMSYDMNCSSIWFSLSQKKKKKVFGLDSDQKHHIYP</sequence>
<dbReference type="eggNOG" id="KOG1698">
    <property type="taxonomic scope" value="Eukaryota"/>
</dbReference>
<keyword evidence="2" id="KW-0689">Ribosomal protein</keyword>
<dbReference type="InterPro" id="IPR038657">
    <property type="entry name" value="Ribosomal_bL19_sf"/>
</dbReference>
<dbReference type="GO" id="GO:0005840">
    <property type="term" value="C:ribosome"/>
    <property type="evidence" value="ECO:0007669"/>
    <property type="project" value="UniProtKB-KW"/>
</dbReference>
<dbReference type="Proteomes" id="UP000029120">
    <property type="component" value="Unassembled WGS sequence"/>
</dbReference>
<dbReference type="PANTHER" id="PTHR15680">
    <property type="entry name" value="RIBOSOMAL PROTEIN L19"/>
    <property type="match status" value="1"/>
</dbReference>
<dbReference type="Pfam" id="PF01245">
    <property type="entry name" value="Ribosomal_L19"/>
    <property type="match status" value="1"/>
</dbReference>
<comment type="similarity">
    <text evidence="1">Belongs to the bacterial ribosomal protein bL19 family.</text>
</comment>
<evidence type="ECO:0000313" key="4">
    <source>
        <dbReference type="EMBL" id="KFK23727.1"/>
    </source>
</evidence>
<evidence type="ECO:0000313" key="5">
    <source>
        <dbReference type="Proteomes" id="UP000029120"/>
    </source>
</evidence>
<keyword evidence="5" id="KW-1185">Reference proteome</keyword>
<proteinExistence type="inferred from homology"/>
<dbReference type="SUPFAM" id="SSF50104">
    <property type="entry name" value="Translation proteins SH3-like domain"/>
    <property type="match status" value="1"/>
</dbReference>
<evidence type="ECO:0000256" key="3">
    <source>
        <dbReference type="ARBA" id="ARBA00023274"/>
    </source>
</evidence>
<evidence type="ECO:0000256" key="1">
    <source>
        <dbReference type="ARBA" id="ARBA00005781"/>
    </source>
</evidence>
<dbReference type="PANTHER" id="PTHR15680:SF10">
    <property type="entry name" value="LARGE RIBOSOMAL SUBUNIT PROTEIN BL19CY-RELATED"/>
    <property type="match status" value="1"/>
</dbReference>
<dbReference type="InterPro" id="IPR001857">
    <property type="entry name" value="Ribosomal_bL19"/>
</dbReference>
<dbReference type="GO" id="GO:0006412">
    <property type="term" value="P:translation"/>
    <property type="evidence" value="ECO:0007669"/>
    <property type="project" value="InterPro"/>
</dbReference>
<protein>
    <submittedName>
        <fullName evidence="4">Uncharacterized protein</fullName>
    </submittedName>
</protein>
<reference evidence="5" key="1">
    <citation type="journal article" date="2015" name="Nat. Plants">
        <title>Genome expansion of Arabis alpina linked with retrotransposition and reduced symmetric DNA methylation.</title>
        <authorList>
            <person name="Willing E.M."/>
            <person name="Rawat V."/>
            <person name="Mandakova T."/>
            <person name="Maumus F."/>
            <person name="James G.V."/>
            <person name="Nordstroem K.J."/>
            <person name="Becker C."/>
            <person name="Warthmann N."/>
            <person name="Chica C."/>
            <person name="Szarzynska B."/>
            <person name="Zytnicki M."/>
            <person name="Albani M.C."/>
            <person name="Kiefer C."/>
            <person name="Bergonzi S."/>
            <person name="Castaings L."/>
            <person name="Mateos J.L."/>
            <person name="Berns M.C."/>
            <person name="Bujdoso N."/>
            <person name="Piofczyk T."/>
            <person name="de Lorenzo L."/>
            <person name="Barrero-Sicilia C."/>
            <person name="Mateos I."/>
            <person name="Piednoel M."/>
            <person name="Hagmann J."/>
            <person name="Chen-Min-Tao R."/>
            <person name="Iglesias-Fernandez R."/>
            <person name="Schuster S.C."/>
            <person name="Alonso-Blanco C."/>
            <person name="Roudier F."/>
            <person name="Carbonero P."/>
            <person name="Paz-Ares J."/>
            <person name="Davis S.J."/>
            <person name="Pecinka A."/>
            <person name="Quesneville H."/>
            <person name="Colot V."/>
            <person name="Lysak M.A."/>
            <person name="Weigel D."/>
            <person name="Coupland G."/>
            <person name="Schneeberger K."/>
        </authorList>
    </citation>
    <scope>NUCLEOTIDE SEQUENCE [LARGE SCALE GENOMIC DNA]</scope>
    <source>
        <strain evidence="5">cv. Pajares</strain>
    </source>
</reference>
<gene>
    <name evidence="4" type="ORF">AALP_AAs71812U000100</name>
</gene>